<comment type="caution">
    <text evidence="2">The sequence shown here is derived from an EMBL/GenBank/DDBJ whole genome shotgun (WGS) entry which is preliminary data.</text>
</comment>
<dbReference type="AlphaFoldDB" id="A0A1H2V418"/>
<name>A0A1H2V418_9FLAO</name>
<sequence>MKKILLSLLGLIAYEGMAQQSFAGLRTSTYGGALSTISNPAHALWARPWDVNLLALDVNLGNNEMGFSFDLENSFKKFTDNLANSKAIDAGLKVDVLGPSFIVRVNKRNAVGLVSRLRLMANTTGIDANVLQALVDSKDMNLSSNLSSYKHLNGISDMNVLANAFREIGAVWSYTLMNDGYNIIRLGAGVKFVQGTGSFYMGFKGANANSFSLGKDANGDPILHVNDAKAEVRSGGLDVLGSPDIFATSASTVAADLGVIYEYSEDGCPNCDGHIPYRFKVGVALLDLGKLNYTTNNKSYRYNLVNKDINLNDIQKSLDLIPRPEELGGTSFDSSLPTTLNINLDYRFVDGFYVNLSSQLNMVSKNEYNARYANDFVLTPRYETHWGGGVFGAFLPISYNEVSGFNTGVALHVGPLIFGSRSVFGNLIGSSKELNAFVGLRFGNIYQ</sequence>
<dbReference type="Pfam" id="PF18990">
    <property type="entry name" value="DUF5723"/>
    <property type="match status" value="1"/>
</dbReference>
<organism evidence="2 3">
    <name type="scientific">Capnocytophaga granulosa</name>
    <dbReference type="NCBI Taxonomy" id="45242"/>
    <lineage>
        <taxon>Bacteria</taxon>
        <taxon>Pseudomonadati</taxon>
        <taxon>Bacteroidota</taxon>
        <taxon>Flavobacteriia</taxon>
        <taxon>Flavobacteriales</taxon>
        <taxon>Flavobacteriaceae</taxon>
        <taxon>Capnocytophaga</taxon>
    </lineage>
</organism>
<feature type="domain" description="DUF5723" evidence="1">
    <location>
        <begin position="53"/>
        <end position="415"/>
    </location>
</feature>
<dbReference type="Proteomes" id="UP000182771">
    <property type="component" value="Unassembled WGS sequence"/>
</dbReference>
<dbReference type="RefSeq" id="WP_016420431.1">
    <property type="nucleotide sequence ID" value="NZ_FNND01000003.1"/>
</dbReference>
<dbReference type="OrthoDB" id="9805336at2"/>
<evidence type="ECO:0000259" key="1">
    <source>
        <dbReference type="Pfam" id="PF18990"/>
    </source>
</evidence>
<proteinExistence type="predicted"/>
<evidence type="ECO:0000313" key="2">
    <source>
        <dbReference type="EMBL" id="SDW62980.1"/>
    </source>
</evidence>
<reference evidence="2 3" key="1">
    <citation type="submission" date="2016-10" db="EMBL/GenBank/DDBJ databases">
        <authorList>
            <person name="Varghese N."/>
            <person name="Submissions S."/>
        </authorList>
    </citation>
    <scope>NUCLEOTIDE SEQUENCE [LARGE SCALE GENOMIC DNA]</scope>
    <source>
        <strain evidence="2 3">DSM 11449</strain>
    </source>
</reference>
<accession>A0A1H2V418</accession>
<gene>
    <name evidence="2" type="ORF">SAMN05444420_10354</name>
</gene>
<protein>
    <recommendedName>
        <fullName evidence="1">DUF5723 domain-containing protein</fullName>
    </recommendedName>
</protein>
<keyword evidence="3" id="KW-1185">Reference proteome</keyword>
<dbReference type="GeneID" id="85017011"/>
<dbReference type="InterPro" id="IPR043781">
    <property type="entry name" value="DUF5723"/>
</dbReference>
<dbReference type="EMBL" id="FNND01000003">
    <property type="protein sequence ID" value="SDW62980.1"/>
    <property type="molecule type" value="Genomic_DNA"/>
</dbReference>
<evidence type="ECO:0000313" key="3">
    <source>
        <dbReference type="Proteomes" id="UP000182771"/>
    </source>
</evidence>